<dbReference type="PANTHER" id="PTHR47992">
    <property type="entry name" value="PROTEIN PHOSPHATASE"/>
    <property type="match status" value="1"/>
</dbReference>
<dbReference type="CDD" id="cd00143">
    <property type="entry name" value="PP2Cc"/>
    <property type="match status" value="1"/>
</dbReference>
<dbReference type="PROSITE" id="PS51746">
    <property type="entry name" value="PPM_2"/>
    <property type="match status" value="1"/>
</dbReference>
<dbReference type="Pfam" id="PF13672">
    <property type="entry name" value="PP2C_2"/>
    <property type="match status" value="1"/>
</dbReference>
<feature type="compositionally biased region" description="Basic and acidic residues" evidence="1">
    <location>
        <begin position="79"/>
        <end position="90"/>
    </location>
</feature>
<dbReference type="SMART" id="SM00332">
    <property type="entry name" value="PP2Cc"/>
    <property type="match status" value="1"/>
</dbReference>
<evidence type="ECO:0000259" key="2">
    <source>
        <dbReference type="PROSITE" id="PS51746"/>
    </source>
</evidence>
<dbReference type="InterPro" id="IPR001932">
    <property type="entry name" value="PPM-type_phosphatase-like_dom"/>
</dbReference>
<keyword evidence="4" id="KW-1185">Reference proteome</keyword>
<feature type="compositionally biased region" description="Pro residues" evidence="1">
    <location>
        <begin position="99"/>
        <end position="108"/>
    </location>
</feature>
<dbReference type="GO" id="GO:0004722">
    <property type="term" value="F:protein serine/threonine phosphatase activity"/>
    <property type="evidence" value="ECO:0007669"/>
    <property type="project" value="InterPro"/>
</dbReference>
<dbReference type="Proteomes" id="UP000199013">
    <property type="component" value="Unassembled WGS sequence"/>
</dbReference>
<feature type="compositionally biased region" description="Pro residues" evidence="1">
    <location>
        <begin position="1"/>
        <end position="13"/>
    </location>
</feature>
<reference evidence="4" key="1">
    <citation type="submission" date="2016-02" db="EMBL/GenBank/DDBJ databases">
        <authorList>
            <person name="Wibberg D."/>
        </authorList>
    </citation>
    <scope>NUCLEOTIDE SEQUENCE [LARGE SCALE GENOMIC DNA]</scope>
</reference>
<evidence type="ECO:0000313" key="4">
    <source>
        <dbReference type="Proteomes" id="UP000199013"/>
    </source>
</evidence>
<name>A0A1C3PGU7_9ACTN</name>
<gene>
    <name evidence="3" type="ORF">FDG2_6388</name>
</gene>
<dbReference type="InterPro" id="IPR015655">
    <property type="entry name" value="PP2C"/>
</dbReference>
<dbReference type="SUPFAM" id="SSF81606">
    <property type="entry name" value="PP2C-like"/>
    <property type="match status" value="1"/>
</dbReference>
<dbReference type="Gene3D" id="3.60.40.10">
    <property type="entry name" value="PPM-type phosphatase domain"/>
    <property type="match status" value="1"/>
</dbReference>
<protein>
    <submittedName>
        <fullName evidence="3">Protein serine/threonine phosphatase</fullName>
    </submittedName>
</protein>
<accession>A0A1C3PGU7</accession>
<dbReference type="EMBL" id="FLUV01002644">
    <property type="protein sequence ID" value="SBW29062.1"/>
    <property type="molecule type" value="Genomic_DNA"/>
</dbReference>
<proteinExistence type="predicted"/>
<organism evidence="3 4">
    <name type="scientific">Candidatus Protofrankia californiensis</name>
    <dbReference type="NCBI Taxonomy" id="1839754"/>
    <lineage>
        <taxon>Bacteria</taxon>
        <taxon>Bacillati</taxon>
        <taxon>Actinomycetota</taxon>
        <taxon>Actinomycetes</taxon>
        <taxon>Frankiales</taxon>
        <taxon>Frankiaceae</taxon>
        <taxon>Protofrankia</taxon>
    </lineage>
</organism>
<feature type="compositionally biased region" description="Low complexity" evidence="1">
    <location>
        <begin position="39"/>
        <end position="49"/>
    </location>
</feature>
<dbReference type="SMART" id="SM00331">
    <property type="entry name" value="PP2C_SIG"/>
    <property type="match status" value="1"/>
</dbReference>
<evidence type="ECO:0000313" key="3">
    <source>
        <dbReference type="EMBL" id="SBW29062.1"/>
    </source>
</evidence>
<feature type="region of interest" description="Disordered" evidence="1">
    <location>
        <begin position="1"/>
        <end position="115"/>
    </location>
</feature>
<dbReference type="InterPro" id="IPR036457">
    <property type="entry name" value="PPM-type-like_dom_sf"/>
</dbReference>
<dbReference type="AlphaFoldDB" id="A0A1C3PGU7"/>
<evidence type="ECO:0000256" key="1">
    <source>
        <dbReference type="SAM" id="MobiDB-lite"/>
    </source>
</evidence>
<sequence>MPPLVGPPPPIIPTPDSIRSRTAGGRAGAGGHGRGADLPRGAPARSAPGSPGGAGADEPTGTQVGGYSDGRAGTVGSHHGHDALRDDHTVPAEGGRTAPPVPPAPPGPTGEQLVADEPDVSTSAALRLAAAGRTRRGKRGGPNEDAFVVVDGLLAVADGVGGEAAGQIASTLAVTTVASFRPQYAADPRDGLRGALERANRTVREKPREEPSWHGMACTLDVVVLGRQRDTGKTLFVAHVGDSSVWLQPGRGRPRRLTTPHAIKNGPLLNAIGLNEEVELDLLEEPVRAGDRVVLASDGITKVMTPEQLDGLMMELGSLSPERTADALVDAAMMAGARDDTTIVVADLVADASPR</sequence>
<feature type="domain" description="PPM-type phosphatase" evidence="2">
    <location>
        <begin position="128"/>
        <end position="348"/>
    </location>
</feature>